<protein>
    <submittedName>
        <fullName evidence="2">Uncharacterized protein</fullName>
    </submittedName>
</protein>
<comment type="caution">
    <text evidence="2">The sequence shown here is derived from an EMBL/GenBank/DDBJ whole genome shotgun (WGS) entry which is preliminary data.</text>
</comment>
<accession>A0ABW3JNN1</accession>
<dbReference type="Gene3D" id="1.10.150.20">
    <property type="entry name" value="5' to 3' exonuclease, C-terminal subdomain"/>
    <property type="match status" value="1"/>
</dbReference>
<sequence length="160" mass="18835">MNLFITNETYHFLELFIWMFGSFLIGYIFAWFYYRNKYQSELQQSSQTISELKDEMQVTIRARKTVERGGIEIKAPKPLNFKSFGEADEENKDDLTQINGIGSFLEKKLNSVGIYTFDQISKFTNDDINAVTELIQFFPGRIVRDNWKEQAKKLIESKEE</sequence>
<organism evidence="2 3">
    <name type="scientific">Tenacibaculum geojense</name>
    <dbReference type="NCBI Taxonomy" id="915352"/>
    <lineage>
        <taxon>Bacteria</taxon>
        <taxon>Pseudomonadati</taxon>
        <taxon>Bacteroidota</taxon>
        <taxon>Flavobacteriia</taxon>
        <taxon>Flavobacteriales</taxon>
        <taxon>Flavobacteriaceae</taxon>
        <taxon>Tenacibaculum</taxon>
    </lineage>
</organism>
<feature type="transmembrane region" description="Helical" evidence="1">
    <location>
        <begin position="15"/>
        <end position="34"/>
    </location>
</feature>
<keyword evidence="1" id="KW-0812">Transmembrane</keyword>
<proteinExistence type="predicted"/>
<name>A0ABW3JNN1_9FLAO</name>
<keyword evidence="1" id="KW-1133">Transmembrane helix</keyword>
<dbReference type="EMBL" id="JBHTJR010000017">
    <property type="protein sequence ID" value="MFD0992093.1"/>
    <property type="molecule type" value="Genomic_DNA"/>
</dbReference>
<dbReference type="RefSeq" id="WP_386105033.1">
    <property type="nucleotide sequence ID" value="NZ_JBHTJR010000017.1"/>
</dbReference>
<dbReference type="Proteomes" id="UP001597062">
    <property type="component" value="Unassembled WGS sequence"/>
</dbReference>
<gene>
    <name evidence="2" type="ORF">ACFQ1U_02655</name>
</gene>
<keyword evidence="1" id="KW-0472">Membrane</keyword>
<evidence type="ECO:0000256" key="1">
    <source>
        <dbReference type="SAM" id="Phobius"/>
    </source>
</evidence>
<reference evidence="3" key="1">
    <citation type="journal article" date="2019" name="Int. J. Syst. Evol. Microbiol.">
        <title>The Global Catalogue of Microorganisms (GCM) 10K type strain sequencing project: providing services to taxonomists for standard genome sequencing and annotation.</title>
        <authorList>
            <consortium name="The Broad Institute Genomics Platform"/>
            <consortium name="The Broad Institute Genome Sequencing Center for Infectious Disease"/>
            <person name="Wu L."/>
            <person name="Ma J."/>
        </authorList>
    </citation>
    <scope>NUCLEOTIDE SEQUENCE [LARGE SCALE GENOMIC DNA]</scope>
    <source>
        <strain evidence="3">CCUG 60527</strain>
    </source>
</reference>
<evidence type="ECO:0000313" key="2">
    <source>
        <dbReference type="EMBL" id="MFD0992093.1"/>
    </source>
</evidence>
<evidence type="ECO:0000313" key="3">
    <source>
        <dbReference type="Proteomes" id="UP001597062"/>
    </source>
</evidence>
<keyword evidence="3" id="KW-1185">Reference proteome</keyword>